<dbReference type="EMBL" id="FOFA01000003">
    <property type="protein sequence ID" value="SEQ29601.1"/>
    <property type="molecule type" value="Genomic_DNA"/>
</dbReference>
<reference evidence="3" key="1">
    <citation type="submission" date="2016-10" db="EMBL/GenBank/DDBJ databases">
        <authorList>
            <person name="Varghese N."/>
            <person name="Submissions S."/>
        </authorList>
    </citation>
    <scope>NUCLEOTIDE SEQUENCE [LARGE SCALE GENOMIC DNA]</scope>
    <source>
        <strain evidence="3">CGMCC 4.6856</strain>
    </source>
</reference>
<keyword evidence="1" id="KW-0812">Transmembrane</keyword>
<dbReference type="OrthoDB" id="123261at2"/>
<proteinExistence type="predicted"/>
<dbReference type="Pfam" id="PF11755">
    <property type="entry name" value="DUF3311"/>
    <property type="match status" value="1"/>
</dbReference>
<dbReference type="AlphaFoldDB" id="A0A1H9EVA8"/>
<name>A0A1H9EVA8_9ACTN</name>
<gene>
    <name evidence="2" type="ORF">SAMN05421756_10361</name>
</gene>
<sequence length="99" mass="11336">MTQQPHDRARTGGSDPRWRLSPTKIVVAVLLLIGIVVPLLVGTYARVEPRFLGFPFFYWYQLLWVFIAAGLCGLSYVLLKRERATFERQHRSTTSGDAR</sequence>
<dbReference type="InterPro" id="IPR021741">
    <property type="entry name" value="DUF3311"/>
</dbReference>
<feature type="transmembrane region" description="Helical" evidence="1">
    <location>
        <begin position="25"/>
        <end position="45"/>
    </location>
</feature>
<dbReference type="STRING" id="1036181.SAMN05421756_10361"/>
<dbReference type="Proteomes" id="UP000198504">
    <property type="component" value="Unassembled WGS sequence"/>
</dbReference>
<feature type="transmembrane region" description="Helical" evidence="1">
    <location>
        <begin position="57"/>
        <end position="79"/>
    </location>
</feature>
<organism evidence="2 3">
    <name type="scientific">Microlunatus flavus</name>
    <dbReference type="NCBI Taxonomy" id="1036181"/>
    <lineage>
        <taxon>Bacteria</taxon>
        <taxon>Bacillati</taxon>
        <taxon>Actinomycetota</taxon>
        <taxon>Actinomycetes</taxon>
        <taxon>Propionibacteriales</taxon>
        <taxon>Propionibacteriaceae</taxon>
        <taxon>Microlunatus</taxon>
    </lineage>
</organism>
<keyword evidence="1" id="KW-0472">Membrane</keyword>
<keyword evidence="1" id="KW-1133">Transmembrane helix</keyword>
<evidence type="ECO:0000256" key="1">
    <source>
        <dbReference type="SAM" id="Phobius"/>
    </source>
</evidence>
<dbReference type="RefSeq" id="WP_091178663.1">
    <property type="nucleotide sequence ID" value="NZ_FOFA01000003.1"/>
</dbReference>
<keyword evidence="3" id="KW-1185">Reference proteome</keyword>
<accession>A0A1H9EVA8</accession>
<evidence type="ECO:0000313" key="3">
    <source>
        <dbReference type="Proteomes" id="UP000198504"/>
    </source>
</evidence>
<evidence type="ECO:0000313" key="2">
    <source>
        <dbReference type="EMBL" id="SEQ29601.1"/>
    </source>
</evidence>
<protein>
    <submittedName>
        <fullName evidence="2">Uncharacterized protein</fullName>
    </submittedName>
</protein>